<accession>A0A6P6AHF8</accession>
<evidence type="ECO:0000313" key="5">
    <source>
        <dbReference type="RefSeq" id="XP_022764304.1"/>
    </source>
</evidence>
<evidence type="ECO:0000256" key="1">
    <source>
        <dbReference type="ARBA" id="ARBA00006974"/>
    </source>
</evidence>
<proteinExistence type="inferred from homology"/>
<gene>
    <name evidence="5" type="primary">LOC111309535</name>
</gene>
<dbReference type="Pfam" id="PF02519">
    <property type="entry name" value="Auxin_inducible"/>
    <property type="match status" value="1"/>
</dbReference>
<protein>
    <submittedName>
        <fullName evidence="5">Auxin-responsive protein SAUR64-like</fullName>
    </submittedName>
</protein>
<dbReference type="OrthoDB" id="1936278at2759"/>
<dbReference type="RefSeq" id="XP_022764304.1">
    <property type="nucleotide sequence ID" value="XM_022908569.1"/>
</dbReference>
<dbReference type="KEGG" id="dzi:111309535"/>
<sequence>MHHSNKSLAADKGHFVVYTMDIKRFVIPLAYLSNSIFQELFMMSEEEFGLSSDGPITLPCGSVIMSYIVLLVQRGLAKDLEKAVLNSISGHRCSSYSSFFHKGHADQQSLVCGF</sequence>
<dbReference type="GO" id="GO:0009733">
    <property type="term" value="P:response to auxin"/>
    <property type="evidence" value="ECO:0007669"/>
    <property type="project" value="InterPro"/>
</dbReference>
<keyword evidence="2" id="KW-0217">Developmental protein</keyword>
<dbReference type="Proteomes" id="UP000515121">
    <property type="component" value="Unplaced"/>
</dbReference>
<reference evidence="5" key="1">
    <citation type="submission" date="2025-08" db="UniProtKB">
        <authorList>
            <consortium name="RefSeq"/>
        </authorList>
    </citation>
    <scope>IDENTIFICATION</scope>
    <source>
        <tissue evidence="5">Fruit stalk</tissue>
    </source>
</reference>
<evidence type="ECO:0000313" key="4">
    <source>
        <dbReference type="Proteomes" id="UP000515121"/>
    </source>
</evidence>
<name>A0A6P6AHF8_DURZI</name>
<keyword evidence="4" id="KW-1185">Reference proteome</keyword>
<dbReference type="PANTHER" id="PTHR31175">
    <property type="entry name" value="AUXIN-RESPONSIVE FAMILY PROTEIN"/>
    <property type="match status" value="1"/>
</dbReference>
<dbReference type="AlphaFoldDB" id="A0A6P6AHF8"/>
<dbReference type="InterPro" id="IPR003676">
    <property type="entry name" value="SAUR_fam"/>
</dbReference>
<evidence type="ECO:0000256" key="3">
    <source>
        <dbReference type="ARBA" id="ARBA00022604"/>
    </source>
</evidence>
<keyword evidence="3" id="KW-0341">Growth regulation</keyword>
<dbReference type="GeneID" id="111309535"/>
<comment type="similarity">
    <text evidence="1">Belongs to the ARG7 family.</text>
</comment>
<organism evidence="4 5">
    <name type="scientific">Durio zibethinus</name>
    <name type="common">Durian</name>
    <dbReference type="NCBI Taxonomy" id="66656"/>
    <lineage>
        <taxon>Eukaryota</taxon>
        <taxon>Viridiplantae</taxon>
        <taxon>Streptophyta</taxon>
        <taxon>Embryophyta</taxon>
        <taxon>Tracheophyta</taxon>
        <taxon>Spermatophyta</taxon>
        <taxon>Magnoliopsida</taxon>
        <taxon>eudicotyledons</taxon>
        <taxon>Gunneridae</taxon>
        <taxon>Pentapetalae</taxon>
        <taxon>rosids</taxon>
        <taxon>malvids</taxon>
        <taxon>Malvales</taxon>
        <taxon>Malvaceae</taxon>
        <taxon>Helicteroideae</taxon>
        <taxon>Durio</taxon>
    </lineage>
</organism>
<dbReference type="PANTHER" id="PTHR31175:SF82">
    <property type="entry name" value="AUXIN-RESPONSIVE PROTEIN SAUR65"/>
    <property type="match status" value="1"/>
</dbReference>
<evidence type="ECO:0000256" key="2">
    <source>
        <dbReference type="ARBA" id="ARBA00022473"/>
    </source>
</evidence>